<dbReference type="PANTHER" id="PTHR42924:SF3">
    <property type="entry name" value="POLYMERASE_HISTIDINOL PHOSPHATASE N-TERMINAL DOMAIN-CONTAINING PROTEIN"/>
    <property type="match status" value="1"/>
</dbReference>
<dbReference type="CDD" id="cd07432">
    <property type="entry name" value="PHP_HisPPase"/>
    <property type="match status" value="1"/>
</dbReference>
<gene>
    <name evidence="2" type="ORF">ACFPME_10675</name>
</gene>
<reference evidence="3" key="1">
    <citation type="journal article" date="2019" name="Int. J. Syst. Evol. Microbiol.">
        <title>The Global Catalogue of Microorganisms (GCM) 10K type strain sequencing project: providing services to taxonomists for standard genome sequencing and annotation.</title>
        <authorList>
            <consortium name="The Broad Institute Genomics Platform"/>
            <consortium name="The Broad Institute Genome Sequencing Center for Infectious Disease"/>
            <person name="Wu L."/>
            <person name="Ma J."/>
        </authorList>
    </citation>
    <scope>NUCLEOTIDE SEQUENCE [LARGE SCALE GENOMIC DNA]</scope>
    <source>
        <strain evidence="3">JCM 17130</strain>
    </source>
</reference>
<dbReference type="NCBIfam" id="NF038032">
    <property type="entry name" value="CehA_McbA_metalo"/>
    <property type="match status" value="1"/>
</dbReference>
<keyword evidence="3" id="KW-1185">Reference proteome</keyword>
<evidence type="ECO:0000313" key="3">
    <source>
        <dbReference type="Proteomes" id="UP001596013"/>
    </source>
</evidence>
<feature type="chain" id="PRO_5046871637" evidence="1">
    <location>
        <begin position="29"/>
        <end position="513"/>
    </location>
</feature>
<dbReference type="PANTHER" id="PTHR42924">
    <property type="entry name" value="EXONUCLEASE"/>
    <property type="match status" value="1"/>
</dbReference>
<accession>A0ABW0JM38</accession>
<protein>
    <submittedName>
        <fullName evidence="2">CehA/McbA family metallohydrolase</fullName>
    </submittedName>
</protein>
<comment type="caution">
    <text evidence="2">The sequence shown here is derived from an EMBL/GenBank/DDBJ whole genome shotgun (WGS) entry which is preliminary data.</text>
</comment>
<keyword evidence="1" id="KW-0732">Signal</keyword>
<dbReference type="EMBL" id="JBHSMK010000005">
    <property type="protein sequence ID" value="MFC5437023.1"/>
    <property type="molecule type" value="Genomic_DNA"/>
</dbReference>
<dbReference type="Gene3D" id="3.20.20.140">
    <property type="entry name" value="Metal-dependent hydrolases"/>
    <property type="match status" value="1"/>
</dbReference>
<dbReference type="InterPro" id="IPR016195">
    <property type="entry name" value="Pol/histidinol_Pase-like"/>
</dbReference>
<dbReference type="InterPro" id="IPR052018">
    <property type="entry name" value="PHP_domain"/>
</dbReference>
<proteinExistence type="predicted"/>
<dbReference type="Proteomes" id="UP001596013">
    <property type="component" value="Unassembled WGS sequence"/>
</dbReference>
<feature type="signal peptide" evidence="1">
    <location>
        <begin position="1"/>
        <end position="28"/>
    </location>
</feature>
<name>A0ABW0JM38_9GAMM</name>
<dbReference type="RefSeq" id="WP_377305013.1">
    <property type="nucleotide sequence ID" value="NZ_JBHSMK010000005.1"/>
</dbReference>
<dbReference type="SUPFAM" id="SSF89550">
    <property type="entry name" value="PHP domain-like"/>
    <property type="match status" value="1"/>
</dbReference>
<organism evidence="2 3">
    <name type="scientific">Rhodanobacter umsongensis</name>
    <dbReference type="NCBI Taxonomy" id="633153"/>
    <lineage>
        <taxon>Bacteria</taxon>
        <taxon>Pseudomonadati</taxon>
        <taxon>Pseudomonadota</taxon>
        <taxon>Gammaproteobacteria</taxon>
        <taxon>Lysobacterales</taxon>
        <taxon>Rhodanobacteraceae</taxon>
        <taxon>Rhodanobacter</taxon>
    </lineage>
</organism>
<sequence>MSLRHRLGRLLVGLLVAGLMPLPWAAHATGVQATQEKPDLVLRGTLDGADHQTYRTLPFDVPAGTRRITVQFDYNGHDDEHTTIDLGLLGPDGFRGKDGFRGWSGGSKMLFTVSATDATPAYLPGPIDPGRWTLLLGIPNIRKHSLAHYTAKLWFGRPNDPAWEPAVLNPPLRRDAGWYRGDLHMHTAHSDGSCASQSGHEVPCPLFLTVQDAVGRGLDFIAITDHNTVSQANAMRELQPYFDRLLLIPARELTTFQGHANLFGTTAPVDFRVDGKQDWNALLQQVAPLHGLISINHPIRPDDETCMGCGWVPKGGVDLHKVQAIEAVNGIDAVLPDSGISFWQSLLDQGYRLTAIGGSDNHDARRALALPDASVVGTPTTVVHAGDLSMQSILAAIRAGHVFIDVQGSRDHLLDLTARSGNRTAEMGDALAVPAGGTVRFTVNVTAPAGGAIEIIEDGKVIHPGADLTLHLGHQSVSFDWTSDGKRHWLRASVRGAAHQPLLVGNPIYINGD</sequence>
<evidence type="ECO:0000313" key="2">
    <source>
        <dbReference type="EMBL" id="MFC5437023.1"/>
    </source>
</evidence>
<evidence type="ECO:0000256" key="1">
    <source>
        <dbReference type="SAM" id="SignalP"/>
    </source>
</evidence>